<dbReference type="Gene3D" id="1.25.10.90">
    <property type="match status" value="1"/>
</dbReference>
<evidence type="ECO:0000313" key="2">
    <source>
        <dbReference type="Proteomes" id="UP000185934"/>
    </source>
</evidence>
<dbReference type="OrthoDB" id="9784740at2"/>
<dbReference type="AlphaFoldDB" id="A0A1P8F679"/>
<sequence length="230" mass="25759">MTAFETIVAQLKSLANPVNVAGMARFGIKADNTLGISMPILRAMARPHRKNHELALELWQSGIHEARILASLVDDPKKVTVEQMETWTVDFDSWDICDQVCSNLWEKTPYAYDKAVEWARRDEEFVKRAGFVLMARSVVGGKKRLDPTQMGVIFSEIERGAADGRNYVKKAVSWALRQIGKSSLELNRQAIDTATKIAAFDAPSARWIAADALRELKSDAVRQRLSARAK</sequence>
<reference evidence="2" key="1">
    <citation type="submission" date="2016-11" db="EMBL/GenBank/DDBJ databases">
        <title>Dehalogenimonas formicexedens sp. nov., a chlorinated alkane respiring bacterium isolated from contaminated groundwater.</title>
        <authorList>
            <person name="Key T.A."/>
            <person name="Bowman K.S."/>
            <person name="Lee I."/>
            <person name="Chun J."/>
            <person name="Albuquerque L."/>
            <person name="da Costa M.S."/>
            <person name="Rainey F.A."/>
            <person name="Moe W.M."/>
        </authorList>
    </citation>
    <scope>NUCLEOTIDE SEQUENCE [LARGE SCALE GENOMIC DNA]</scope>
    <source>
        <strain evidence="2">NSZ-14</strain>
    </source>
</reference>
<dbReference type="InterPro" id="IPR016024">
    <property type="entry name" value="ARM-type_fold"/>
</dbReference>
<gene>
    <name evidence="1" type="ORF">Dform_00634</name>
</gene>
<dbReference type="CDD" id="cd06561">
    <property type="entry name" value="AlkD_like"/>
    <property type="match status" value="1"/>
</dbReference>
<dbReference type="InterPro" id="IPR014825">
    <property type="entry name" value="DNA_alkylation"/>
</dbReference>
<name>A0A1P8F679_9CHLR</name>
<accession>A0A1P8F679</accession>
<dbReference type="KEGG" id="dfo:Dform_00634"/>
<dbReference type="Proteomes" id="UP000185934">
    <property type="component" value="Chromosome"/>
</dbReference>
<dbReference type="PANTHER" id="PTHR41291">
    <property type="entry name" value="DNA ALKYLATION REPAIR PROTEIN"/>
    <property type="match status" value="1"/>
</dbReference>
<dbReference type="SUPFAM" id="SSF48371">
    <property type="entry name" value="ARM repeat"/>
    <property type="match status" value="1"/>
</dbReference>
<dbReference type="RefSeq" id="WP_076003729.1">
    <property type="nucleotide sequence ID" value="NZ_CP018258.1"/>
</dbReference>
<dbReference type="EMBL" id="CP018258">
    <property type="protein sequence ID" value="APV43989.1"/>
    <property type="molecule type" value="Genomic_DNA"/>
</dbReference>
<organism evidence="1 2">
    <name type="scientific">Dehalogenimonas formicexedens</name>
    <dbReference type="NCBI Taxonomy" id="1839801"/>
    <lineage>
        <taxon>Bacteria</taxon>
        <taxon>Bacillati</taxon>
        <taxon>Chloroflexota</taxon>
        <taxon>Dehalococcoidia</taxon>
        <taxon>Dehalococcoidales</taxon>
        <taxon>Dehalococcoidaceae</taxon>
        <taxon>Dehalogenimonas</taxon>
    </lineage>
</organism>
<protein>
    <submittedName>
        <fullName evidence="1">3-methyladenine DNA glycosylase AlkD</fullName>
    </submittedName>
</protein>
<dbReference type="STRING" id="1839801.Dform_00634"/>
<evidence type="ECO:0000313" key="1">
    <source>
        <dbReference type="EMBL" id="APV43989.1"/>
    </source>
</evidence>
<dbReference type="Pfam" id="PF08713">
    <property type="entry name" value="DNA_alkylation"/>
    <property type="match status" value="1"/>
</dbReference>
<keyword evidence="2" id="KW-1185">Reference proteome</keyword>
<dbReference type="PANTHER" id="PTHR41291:SF1">
    <property type="entry name" value="DNA ALKYLATION REPAIR PROTEIN"/>
    <property type="match status" value="1"/>
</dbReference>
<proteinExistence type="predicted"/>